<protein>
    <submittedName>
        <fullName evidence="1">Uncharacterized protein</fullName>
    </submittedName>
</protein>
<dbReference type="OrthoDB" id="1156513at2"/>
<evidence type="ECO:0000313" key="2">
    <source>
        <dbReference type="Proteomes" id="UP000289821"/>
    </source>
</evidence>
<evidence type="ECO:0000313" key="1">
    <source>
        <dbReference type="EMBL" id="RXG11221.1"/>
    </source>
</evidence>
<name>A0A4Q0NN09_9FLAO</name>
<gene>
    <name evidence="1" type="ORF">DSM04_11315</name>
</gene>
<organism evidence="1 2">
    <name type="scientific">Leeuwenhoekiella aestuarii</name>
    <dbReference type="NCBI Taxonomy" id="2249426"/>
    <lineage>
        <taxon>Bacteria</taxon>
        <taxon>Pseudomonadati</taxon>
        <taxon>Bacteroidota</taxon>
        <taxon>Flavobacteriia</taxon>
        <taxon>Flavobacteriales</taxon>
        <taxon>Flavobacteriaceae</taxon>
        <taxon>Leeuwenhoekiella</taxon>
    </lineage>
</organism>
<sequence>MGKYFLRHLLITLFLCVGCNNPTQKKEDTLIDQKRISKTFRKSLNKVRLDHFYITLDSLTFAQLKASDFILENYANLDQGIPDFTRIDKNSTSAYLRGKNQYIELLGPENAFNEPVGKSGIGFALSEIKGFSLANVPKLNETGTKFLKEADTVSFRINSTLSVWYKAFYTYGMATNLSTWYAYYNPEFLEHLHQEEIAEYSSEEFLKTAYHPKKLFNEITGIEMHCNRADHFRIARELQLLGCSLAGKNNNDLLYIVDGLKLSIRLDEELEKSKITIIAGTLNEPDNRTLAFKNLTITNTGYKTVWLLH</sequence>
<keyword evidence="2" id="KW-1185">Reference proteome</keyword>
<dbReference type="InterPro" id="IPR043869">
    <property type="entry name" value="DUF5829"/>
</dbReference>
<dbReference type="EMBL" id="QOVI01000013">
    <property type="protein sequence ID" value="RXG11221.1"/>
    <property type="molecule type" value="Genomic_DNA"/>
</dbReference>
<dbReference type="RefSeq" id="WP_128762961.1">
    <property type="nucleotide sequence ID" value="NZ_QOVI01000013.1"/>
</dbReference>
<dbReference type="Proteomes" id="UP000289821">
    <property type="component" value="Unassembled WGS sequence"/>
</dbReference>
<reference evidence="1 2" key="1">
    <citation type="submission" date="2018-07" db="EMBL/GenBank/DDBJ databases">
        <title>Leeuwenhoekiella genomics.</title>
        <authorList>
            <person name="Tahon G."/>
            <person name="Willems A."/>
        </authorList>
    </citation>
    <scope>NUCLEOTIDE SEQUENCE [LARGE SCALE GENOMIC DNA]</scope>
    <source>
        <strain evidence="1 2">R-50232</strain>
    </source>
</reference>
<dbReference type="Pfam" id="PF19147">
    <property type="entry name" value="DUF5829"/>
    <property type="match status" value="1"/>
</dbReference>
<comment type="caution">
    <text evidence="1">The sequence shown here is derived from an EMBL/GenBank/DDBJ whole genome shotgun (WGS) entry which is preliminary data.</text>
</comment>
<dbReference type="AlphaFoldDB" id="A0A4Q0NN09"/>
<proteinExistence type="predicted"/>
<accession>A0A4Q0NN09</accession>